<dbReference type="PANTHER" id="PTHR30419:SF8">
    <property type="entry name" value="NITROGEN ASSIMILATION TRANSCRIPTIONAL ACTIVATOR-RELATED"/>
    <property type="match status" value="1"/>
</dbReference>
<evidence type="ECO:0000256" key="4">
    <source>
        <dbReference type="ARBA" id="ARBA00023163"/>
    </source>
</evidence>
<dbReference type="PROSITE" id="PS50931">
    <property type="entry name" value="HTH_LYSR"/>
    <property type="match status" value="1"/>
</dbReference>
<dbReference type="InterPro" id="IPR000847">
    <property type="entry name" value="LysR_HTH_N"/>
</dbReference>
<accession>A0A6C0Y238</accession>
<keyword evidence="2" id="KW-0805">Transcription regulation</keyword>
<dbReference type="Pfam" id="PF03466">
    <property type="entry name" value="LysR_substrate"/>
    <property type="match status" value="1"/>
</dbReference>
<comment type="similarity">
    <text evidence="1">Belongs to the LysR transcriptional regulatory family.</text>
</comment>
<dbReference type="SUPFAM" id="SSF46785">
    <property type="entry name" value="Winged helix' DNA-binding domain"/>
    <property type="match status" value="1"/>
</dbReference>
<name>A0A6C0Y238_9GAMM</name>
<dbReference type="Pfam" id="PF00126">
    <property type="entry name" value="HTH_1"/>
    <property type="match status" value="1"/>
</dbReference>
<feature type="domain" description="HTH lysR-type" evidence="5">
    <location>
        <begin position="10"/>
        <end position="61"/>
    </location>
</feature>
<dbReference type="EMBL" id="CP044455">
    <property type="protein sequence ID" value="QIC70208.1"/>
    <property type="molecule type" value="Genomic_DNA"/>
</dbReference>
<dbReference type="InterPro" id="IPR036388">
    <property type="entry name" value="WH-like_DNA-bd_sf"/>
</dbReference>
<dbReference type="Gene3D" id="3.40.190.290">
    <property type="match status" value="1"/>
</dbReference>
<dbReference type="SUPFAM" id="SSF53850">
    <property type="entry name" value="Periplasmic binding protein-like II"/>
    <property type="match status" value="1"/>
</dbReference>
<evidence type="ECO:0000256" key="2">
    <source>
        <dbReference type="ARBA" id="ARBA00023015"/>
    </source>
</evidence>
<evidence type="ECO:0000313" key="6">
    <source>
        <dbReference type="EMBL" id="QIC70208.1"/>
    </source>
</evidence>
<gene>
    <name evidence="6" type="ORF">FSC09_07190</name>
</gene>
<dbReference type="AlphaFoldDB" id="A0A6C0Y238"/>
<dbReference type="GO" id="GO:0003677">
    <property type="term" value="F:DNA binding"/>
    <property type="evidence" value="ECO:0007669"/>
    <property type="project" value="UniProtKB-KW"/>
</dbReference>
<dbReference type="RefSeq" id="WP_163145788.1">
    <property type="nucleotide sequence ID" value="NZ_CP044445.1"/>
</dbReference>
<evidence type="ECO:0000313" key="7">
    <source>
        <dbReference type="Proteomes" id="UP000503440"/>
    </source>
</evidence>
<reference evidence="6 7" key="1">
    <citation type="submission" date="2019-09" db="EMBL/GenBank/DDBJ databases">
        <title>Non-baumannii Acinetobacter spp. carrying blaNDM-1 isolated in China.</title>
        <authorList>
            <person name="Cui C."/>
            <person name="Chen C."/>
            <person name="Sun J."/>
            <person name="Liu Y."/>
        </authorList>
    </citation>
    <scope>NUCLEOTIDE SEQUENCE [LARGE SCALE GENOMIC DNA]</scope>
    <source>
        <strain evidence="6 7">B18</strain>
    </source>
</reference>
<sequence>MNTPFSRFSEYFIAVAQTGSLRKAAEQLFISVSAVHRQIVLAEQELGIALFERLNHGLRLTLAGELLYADLLKWQKEFQQTRIRFDEIQGLHRGSIEFGLISALSESFVLQSMQHMSQHYPWIDFHVHVLDSEKVAQMIQAAELDFGLLLNPQAHPHLEVVAFVEIPLGFVIPVEHSLAEQTPLYFSDTLPYAHLIPAAPLIIHEYVSALYKHHQFSPCSRIECNDIRMLMSLLKQNLGLGLMSYLDALPLLEHQTAIFKPVQDKGLYPLTLALCVAPKRQLSRIAQIMMKQLTEQMEQLQQQIAQL</sequence>
<dbReference type="InterPro" id="IPR005119">
    <property type="entry name" value="LysR_subst-bd"/>
</dbReference>
<dbReference type="Gene3D" id="1.10.10.10">
    <property type="entry name" value="Winged helix-like DNA-binding domain superfamily/Winged helix DNA-binding domain"/>
    <property type="match status" value="1"/>
</dbReference>
<evidence type="ECO:0000256" key="1">
    <source>
        <dbReference type="ARBA" id="ARBA00009437"/>
    </source>
</evidence>
<dbReference type="InterPro" id="IPR050950">
    <property type="entry name" value="HTH-type_LysR_regulators"/>
</dbReference>
<dbReference type="GO" id="GO:0005829">
    <property type="term" value="C:cytosol"/>
    <property type="evidence" value="ECO:0007669"/>
    <property type="project" value="TreeGrafter"/>
</dbReference>
<proteinExistence type="inferred from homology"/>
<evidence type="ECO:0000256" key="3">
    <source>
        <dbReference type="ARBA" id="ARBA00023125"/>
    </source>
</evidence>
<evidence type="ECO:0000259" key="5">
    <source>
        <dbReference type="PROSITE" id="PS50931"/>
    </source>
</evidence>
<keyword evidence="3" id="KW-0238">DNA-binding</keyword>
<dbReference type="Proteomes" id="UP000503440">
    <property type="component" value="Chromosome"/>
</dbReference>
<keyword evidence="4" id="KW-0804">Transcription</keyword>
<dbReference type="PANTHER" id="PTHR30419">
    <property type="entry name" value="HTH-TYPE TRANSCRIPTIONAL REGULATOR YBHD"/>
    <property type="match status" value="1"/>
</dbReference>
<protein>
    <submittedName>
        <fullName evidence="6">LysR family transcriptional regulator</fullName>
    </submittedName>
</protein>
<organism evidence="6 7">
    <name type="scientific">Acinetobacter indicus</name>
    <dbReference type="NCBI Taxonomy" id="756892"/>
    <lineage>
        <taxon>Bacteria</taxon>
        <taxon>Pseudomonadati</taxon>
        <taxon>Pseudomonadota</taxon>
        <taxon>Gammaproteobacteria</taxon>
        <taxon>Moraxellales</taxon>
        <taxon>Moraxellaceae</taxon>
        <taxon>Acinetobacter</taxon>
    </lineage>
</organism>
<dbReference type="GO" id="GO:0003700">
    <property type="term" value="F:DNA-binding transcription factor activity"/>
    <property type="evidence" value="ECO:0007669"/>
    <property type="project" value="InterPro"/>
</dbReference>
<dbReference type="InterPro" id="IPR036390">
    <property type="entry name" value="WH_DNA-bd_sf"/>
</dbReference>